<dbReference type="OrthoDB" id="7960151at2"/>
<feature type="compositionally biased region" description="Basic and acidic residues" evidence="2">
    <location>
        <begin position="10"/>
        <end position="20"/>
    </location>
</feature>
<dbReference type="AlphaFoldDB" id="A0A327JZX8"/>
<organism evidence="4 5">
    <name type="scientific">Rhodoplanes elegans</name>
    <dbReference type="NCBI Taxonomy" id="29408"/>
    <lineage>
        <taxon>Bacteria</taxon>
        <taxon>Pseudomonadati</taxon>
        <taxon>Pseudomonadota</taxon>
        <taxon>Alphaproteobacteria</taxon>
        <taxon>Hyphomicrobiales</taxon>
        <taxon>Nitrobacteraceae</taxon>
        <taxon>Rhodoplanes</taxon>
    </lineage>
</organism>
<evidence type="ECO:0000256" key="2">
    <source>
        <dbReference type="SAM" id="MobiDB-lite"/>
    </source>
</evidence>
<keyword evidence="5" id="KW-1185">Reference proteome</keyword>
<dbReference type="Gene3D" id="3.40.50.2300">
    <property type="match status" value="1"/>
</dbReference>
<dbReference type="EMBL" id="NPEU01000596">
    <property type="protein sequence ID" value="RAI30592.1"/>
    <property type="molecule type" value="Genomic_DNA"/>
</dbReference>
<dbReference type="PROSITE" id="PS50110">
    <property type="entry name" value="RESPONSE_REGULATORY"/>
    <property type="match status" value="1"/>
</dbReference>
<accession>A0A327JZX8</accession>
<evidence type="ECO:0000313" key="5">
    <source>
        <dbReference type="Proteomes" id="UP000248863"/>
    </source>
</evidence>
<dbReference type="GO" id="GO:0000160">
    <property type="term" value="P:phosphorelay signal transduction system"/>
    <property type="evidence" value="ECO:0007669"/>
    <property type="project" value="InterPro"/>
</dbReference>
<dbReference type="InterPro" id="IPR011006">
    <property type="entry name" value="CheY-like_superfamily"/>
</dbReference>
<dbReference type="SUPFAM" id="SSF52172">
    <property type="entry name" value="CheY-like"/>
    <property type="match status" value="1"/>
</dbReference>
<gene>
    <name evidence="4" type="ORF">CH338_27385</name>
</gene>
<protein>
    <recommendedName>
        <fullName evidence="3">Response regulatory domain-containing protein</fullName>
    </recommendedName>
</protein>
<comment type="caution">
    <text evidence="4">The sequence shown here is derived from an EMBL/GenBank/DDBJ whole genome shotgun (WGS) entry which is preliminary data.</text>
</comment>
<sequence length="190" mass="20163">MCGGCALPPPDERRPERRQETVVPTRSTPLRPEPCGQTWKRGLLVIDDDPAVCRTVCTIADRTGWAAVTAARFADAETLLGTENFDCIIADLTVDGAPVAGFLRTLAELCYTAPVLLIGAGNRAHRFAAADFAWGLGLNTCYPIGKPLVAAGLSGRLARIGGRLQDGIVGCCFADCHWRKAIDAPDAISA</sequence>
<evidence type="ECO:0000256" key="1">
    <source>
        <dbReference type="PROSITE-ProRule" id="PRU00169"/>
    </source>
</evidence>
<evidence type="ECO:0000313" key="4">
    <source>
        <dbReference type="EMBL" id="RAI30592.1"/>
    </source>
</evidence>
<name>A0A327JZX8_9BRAD</name>
<proteinExistence type="predicted"/>
<feature type="domain" description="Response regulatory" evidence="3">
    <location>
        <begin position="42"/>
        <end position="161"/>
    </location>
</feature>
<evidence type="ECO:0000259" key="3">
    <source>
        <dbReference type="PROSITE" id="PS50110"/>
    </source>
</evidence>
<feature type="modified residue" description="4-aspartylphosphate" evidence="1">
    <location>
        <position position="91"/>
    </location>
</feature>
<feature type="region of interest" description="Disordered" evidence="2">
    <location>
        <begin position="1"/>
        <end position="31"/>
    </location>
</feature>
<keyword evidence="1" id="KW-0597">Phosphoprotein</keyword>
<reference evidence="4 5" key="1">
    <citation type="submission" date="2017-07" db="EMBL/GenBank/DDBJ databases">
        <title>Draft Genome Sequences of Select Purple Nonsulfur Bacteria.</title>
        <authorList>
            <person name="Lasarre B."/>
            <person name="Mckinlay J.B."/>
        </authorList>
    </citation>
    <scope>NUCLEOTIDE SEQUENCE [LARGE SCALE GENOMIC DNA]</scope>
    <source>
        <strain evidence="4 5">DSM 11907</strain>
    </source>
</reference>
<dbReference type="InterPro" id="IPR001789">
    <property type="entry name" value="Sig_transdc_resp-reg_receiver"/>
</dbReference>
<dbReference type="Proteomes" id="UP000248863">
    <property type="component" value="Unassembled WGS sequence"/>
</dbReference>